<feature type="domain" description="Piwi" evidence="1">
    <location>
        <begin position="1"/>
        <end position="142"/>
    </location>
</feature>
<name>A0A1Y1ZB81_9PLEO</name>
<dbReference type="AlphaFoldDB" id="A0A1Y1ZB81"/>
<dbReference type="PROSITE" id="PS50822">
    <property type="entry name" value="PIWI"/>
    <property type="match status" value="1"/>
</dbReference>
<reference evidence="2 3" key="1">
    <citation type="submission" date="2016-07" db="EMBL/GenBank/DDBJ databases">
        <title>Pervasive Adenine N6-methylation of Active Genes in Fungi.</title>
        <authorList>
            <consortium name="DOE Joint Genome Institute"/>
            <person name="Mondo S.J."/>
            <person name="Dannebaum R.O."/>
            <person name="Kuo R.C."/>
            <person name="Labutti K."/>
            <person name="Haridas S."/>
            <person name="Kuo A."/>
            <person name="Salamov A."/>
            <person name="Ahrendt S.R."/>
            <person name="Lipzen A."/>
            <person name="Sullivan W."/>
            <person name="Andreopoulos W.B."/>
            <person name="Clum A."/>
            <person name="Lindquist E."/>
            <person name="Daum C."/>
            <person name="Ramamoorthy G.K."/>
            <person name="Gryganskyi A."/>
            <person name="Culley D."/>
            <person name="Magnuson J.K."/>
            <person name="James T.Y."/>
            <person name="O'Malley M.A."/>
            <person name="Stajich J.E."/>
            <person name="Spatafora J.W."/>
            <person name="Visel A."/>
            <person name="Grigoriev I.V."/>
        </authorList>
    </citation>
    <scope>NUCLEOTIDE SEQUENCE [LARGE SCALE GENOMIC DNA]</scope>
    <source>
        <strain evidence="2 3">CBS 115471</strain>
    </source>
</reference>
<dbReference type="InterPro" id="IPR003165">
    <property type="entry name" value="Piwi"/>
</dbReference>
<accession>A0A1Y1ZB81</accession>
<dbReference type="GO" id="GO:0003676">
    <property type="term" value="F:nucleic acid binding"/>
    <property type="evidence" value="ECO:0007669"/>
    <property type="project" value="InterPro"/>
</dbReference>
<sequence>MGEVKDYMENVMVKVNLKRVGINYNVEGVDLSKTMVIGADVVHPSPGAFDGYPSIAAIVGSVDNTVRKCLGSVRVQDVNKRDHEIKERVAGRLQPWMTEKEKKQGLNRLRANTIYYRDGVSEGQYQKVSDVEIDAIQPLTEQ</sequence>
<protein>
    <submittedName>
        <fullName evidence="2">Piwi domain-containing protein</fullName>
    </submittedName>
</protein>
<dbReference type="InterPro" id="IPR012337">
    <property type="entry name" value="RNaseH-like_sf"/>
</dbReference>
<dbReference type="Proteomes" id="UP000193144">
    <property type="component" value="Unassembled WGS sequence"/>
</dbReference>
<dbReference type="OrthoDB" id="10252740at2759"/>
<proteinExistence type="predicted"/>
<evidence type="ECO:0000259" key="1">
    <source>
        <dbReference type="PROSITE" id="PS50822"/>
    </source>
</evidence>
<evidence type="ECO:0000313" key="2">
    <source>
        <dbReference type="EMBL" id="ORY07045.1"/>
    </source>
</evidence>
<evidence type="ECO:0000313" key="3">
    <source>
        <dbReference type="Proteomes" id="UP000193144"/>
    </source>
</evidence>
<dbReference type="EMBL" id="MCFA01000112">
    <property type="protein sequence ID" value="ORY07045.1"/>
    <property type="molecule type" value="Genomic_DNA"/>
</dbReference>
<dbReference type="Gene3D" id="3.30.420.10">
    <property type="entry name" value="Ribonuclease H-like superfamily/Ribonuclease H"/>
    <property type="match status" value="1"/>
</dbReference>
<comment type="caution">
    <text evidence="2">The sequence shown here is derived from an EMBL/GenBank/DDBJ whole genome shotgun (WGS) entry which is preliminary data.</text>
</comment>
<dbReference type="PANTHER" id="PTHR22891">
    <property type="entry name" value="EUKARYOTIC TRANSLATION INITIATION FACTOR 2C"/>
    <property type="match status" value="1"/>
</dbReference>
<organism evidence="2 3">
    <name type="scientific">Clohesyomyces aquaticus</name>
    <dbReference type="NCBI Taxonomy" id="1231657"/>
    <lineage>
        <taxon>Eukaryota</taxon>
        <taxon>Fungi</taxon>
        <taxon>Dikarya</taxon>
        <taxon>Ascomycota</taxon>
        <taxon>Pezizomycotina</taxon>
        <taxon>Dothideomycetes</taxon>
        <taxon>Pleosporomycetidae</taxon>
        <taxon>Pleosporales</taxon>
        <taxon>Lindgomycetaceae</taxon>
        <taxon>Clohesyomyces</taxon>
    </lineage>
</organism>
<dbReference type="Pfam" id="PF02171">
    <property type="entry name" value="Piwi"/>
    <property type="match status" value="1"/>
</dbReference>
<dbReference type="InterPro" id="IPR036397">
    <property type="entry name" value="RNaseH_sf"/>
</dbReference>
<gene>
    <name evidence="2" type="ORF">BCR34DRAFT_604041</name>
</gene>
<dbReference type="SUPFAM" id="SSF53098">
    <property type="entry name" value="Ribonuclease H-like"/>
    <property type="match status" value="1"/>
</dbReference>
<keyword evidence="3" id="KW-1185">Reference proteome</keyword>
<dbReference type="STRING" id="1231657.A0A1Y1ZB81"/>